<organism evidence="2 3">
    <name type="scientific">Gigaspora margarita</name>
    <dbReference type="NCBI Taxonomy" id="4874"/>
    <lineage>
        <taxon>Eukaryota</taxon>
        <taxon>Fungi</taxon>
        <taxon>Fungi incertae sedis</taxon>
        <taxon>Mucoromycota</taxon>
        <taxon>Glomeromycotina</taxon>
        <taxon>Glomeromycetes</taxon>
        <taxon>Diversisporales</taxon>
        <taxon>Gigasporaceae</taxon>
        <taxon>Gigaspora</taxon>
    </lineage>
</organism>
<feature type="region of interest" description="Disordered" evidence="1">
    <location>
        <begin position="94"/>
        <end position="121"/>
    </location>
</feature>
<dbReference type="Proteomes" id="UP000439903">
    <property type="component" value="Unassembled WGS sequence"/>
</dbReference>
<accession>A0A8H4EF44</accession>
<feature type="compositionally biased region" description="Acidic residues" evidence="1">
    <location>
        <begin position="100"/>
        <end position="113"/>
    </location>
</feature>
<comment type="caution">
    <text evidence="2">The sequence shown here is derived from an EMBL/GenBank/DDBJ whole genome shotgun (WGS) entry which is preliminary data.</text>
</comment>
<feature type="unsure residue" description="D or N" evidence="2">
    <location>
        <position position="100"/>
    </location>
</feature>
<evidence type="ECO:0000313" key="2">
    <source>
        <dbReference type="EMBL" id="KAF0476770.1"/>
    </source>
</evidence>
<dbReference type="AlphaFoldDB" id="A0A8H4EF44"/>
<evidence type="ECO:0000256" key="1">
    <source>
        <dbReference type="SAM" id="MobiDB-lite"/>
    </source>
</evidence>
<name>A0A8H4EF44_GIGMA</name>
<sequence length="121" mass="14169">MTNIKFKLGLTDGLYKQKLMDRVDNFQRKINKKQNITTQSKNNDQEFELQGVSTYYNKEDTNLAYISDIESDNNNQEANTFNLEYFTAKLHKNYDHTSNDEETAETNNEEETELNALSKLI</sequence>
<dbReference type="EMBL" id="WTPW01000821">
    <property type="protein sequence ID" value="KAF0476770.1"/>
    <property type="molecule type" value="Genomic_DNA"/>
</dbReference>
<dbReference type="OrthoDB" id="10474741at2759"/>
<protein>
    <submittedName>
        <fullName evidence="2">Uncharacterized protein</fullName>
    </submittedName>
</protein>
<keyword evidence="3" id="KW-1185">Reference proteome</keyword>
<gene>
    <name evidence="2" type="ORF">F8M41_024316</name>
</gene>
<proteinExistence type="predicted"/>
<reference evidence="2 3" key="1">
    <citation type="journal article" date="2019" name="Environ. Microbiol.">
        <title>At the nexus of three kingdoms: the genome of the mycorrhizal fungus Gigaspora margarita provides insights into plant, endobacterial and fungal interactions.</title>
        <authorList>
            <person name="Venice F."/>
            <person name="Ghignone S."/>
            <person name="Salvioli di Fossalunga A."/>
            <person name="Amselem J."/>
            <person name="Novero M."/>
            <person name="Xianan X."/>
            <person name="Sedzielewska Toro K."/>
            <person name="Morin E."/>
            <person name="Lipzen A."/>
            <person name="Grigoriev I.V."/>
            <person name="Henrissat B."/>
            <person name="Martin F.M."/>
            <person name="Bonfante P."/>
        </authorList>
    </citation>
    <scope>NUCLEOTIDE SEQUENCE [LARGE SCALE GENOMIC DNA]</scope>
    <source>
        <strain evidence="2 3">BEG34</strain>
    </source>
</reference>
<evidence type="ECO:0000313" key="3">
    <source>
        <dbReference type="Proteomes" id="UP000439903"/>
    </source>
</evidence>